<dbReference type="EMBL" id="HACG01003086">
    <property type="protein sequence ID" value="CEK49951.1"/>
    <property type="molecule type" value="Transcribed_RNA"/>
</dbReference>
<gene>
    <name evidence="1" type="primary">ORF9392</name>
</gene>
<reference evidence="1" key="1">
    <citation type="submission" date="2014-12" db="EMBL/GenBank/DDBJ databases">
        <title>Insight into the proteome of Arion vulgaris.</title>
        <authorList>
            <person name="Aradska J."/>
            <person name="Bulat T."/>
            <person name="Smidak R."/>
            <person name="Sarate P."/>
            <person name="Gangsoo J."/>
            <person name="Sialana F."/>
            <person name="Bilban M."/>
            <person name="Lubec G."/>
        </authorList>
    </citation>
    <scope>NUCLEOTIDE SEQUENCE</scope>
    <source>
        <tissue evidence="1">Skin</tissue>
    </source>
</reference>
<evidence type="ECO:0000313" key="1">
    <source>
        <dbReference type="EMBL" id="CEK49951.1"/>
    </source>
</evidence>
<accession>A0A0B6Y2C6</accession>
<proteinExistence type="predicted"/>
<sequence length="80" mass="8978">PVDTLVHHCDLQVRAFVCNDCTRWASHIACSNTTDLTDGHVPLYIDVLIPSKIQNNTTMSLYVVTRTQTPPSINEGRNRI</sequence>
<protein>
    <submittedName>
        <fullName evidence="1">Uncharacterized protein</fullName>
    </submittedName>
</protein>
<organism evidence="1">
    <name type="scientific">Arion vulgaris</name>
    <dbReference type="NCBI Taxonomy" id="1028688"/>
    <lineage>
        <taxon>Eukaryota</taxon>
        <taxon>Metazoa</taxon>
        <taxon>Spiralia</taxon>
        <taxon>Lophotrochozoa</taxon>
        <taxon>Mollusca</taxon>
        <taxon>Gastropoda</taxon>
        <taxon>Heterobranchia</taxon>
        <taxon>Euthyneura</taxon>
        <taxon>Panpulmonata</taxon>
        <taxon>Eupulmonata</taxon>
        <taxon>Stylommatophora</taxon>
        <taxon>Helicina</taxon>
        <taxon>Arionoidea</taxon>
        <taxon>Arionidae</taxon>
        <taxon>Arion</taxon>
    </lineage>
</organism>
<feature type="non-terminal residue" evidence="1">
    <location>
        <position position="1"/>
    </location>
</feature>
<dbReference type="AlphaFoldDB" id="A0A0B6Y2C6"/>
<name>A0A0B6Y2C6_9EUPU</name>